<name>A0ABU9J3F2_9GAMM</name>
<sequence length="235" mass="25762">MSSTSRIPLLLLPGLLCDARLWRDPAQALADVAELHHPDLTRDDSVAGMAARVLAAAPPTFALAGLSMGGYVAFEILRQAPQRVLKLALLDTSARLDPPRRKAVRLAGLALAEAGRFAGVTRKLLPQLVHESRVDTEVGEDVMAMAQRVGLEAFLRQQRAIIDRPDSQPLLPTLTQPTLVAVGEDDRMTLPEESRLLHERIPNARLHVFARCGHLPPMELPRDTAQVLRDWLLAA</sequence>
<reference evidence="2 3" key="1">
    <citation type="submission" date="2024-04" db="EMBL/GenBank/DDBJ databases">
        <title>Draft genome sequence of Pseudoxanthomonas putridarboris WD12.</title>
        <authorList>
            <person name="Oh J."/>
        </authorList>
    </citation>
    <scope>NUCLEOTIDE SEQUENCE [LARGE SCALE GENOMIC DNA]</scope>
    <source>
        <strain evidence="2 3">WD12</strain>
    </source>
</reference>
<evidence type="ECO:0000259" key="1">
    <source>
        <dbReference type="Pfam" id="PF00561"/>
    </source>
</evidence>
<gene>
    <name evidence="2" type="ORF">AAD027_15585</name>
</gene>
<dbReference type="GO" id="GO:0016787">
    <property type="term" value="F:hydrolase activity"/>
    <property type="evidence" value="ECO:0007669"/>
    <property type="project" value="UniProtKB-KW"/>
</dbReference>
<keyword evidence="2" id="KW-0378">Hydrolase</keyword>
<comment type="caution">
    <text evidence="2">The sequence shown here is derived from an EMBL/GenBank/DDBJ whole genome shotgun (WGS) entry which is preliminary data.</text>
</comment>
<dbReference type="Pfam" id="PF00561">
    <property type="entry name" value="Abhydrolase_1"/>
    <property type="match status" value="1"/>
</dbReference>
<dbReference type="Proteomes" id="UP001459204">
    <property type="component" value="Unassembled WGS sequence"/>
</dbReference>
<organism evidence="2 3">
    <name type="scientific">Pseudoxanthomonas putridarboris</name>
    <dbReference type="NCBI Taxonomy" id="752605"/>
    <lineage>
        <taxon>Bacteria</taxon>
        <taxon>Pseudomonadati</taxon>
        <taxon>Pseudomonadota</taxon>
        <taxon>Gammaproteobacteria</taxon>
        <taxon>Lysobacterales</taxon>
        <taxon>Lysobacteraceae</taxon>
        <taxon>Pseudoxanthomonas</taxon>
    </lineage>
</organism>
<dbReference type="EMBL" id="JBBWWT010000008">
    <property type="protein sequence ID" value="MEL1265777.1"/>
    <property type="molecule type" value="Genomic_DNA"/>
</dbReference>
<dbReference type="InterPro" id="IPR050266">
    <property type="entry name" value="AB_hydrolase_sf"/>
</dbReference>
<keyword evidence="3" id="KW-1185">Reference proteome</keyword>
<dbReference type="InterPro" id="IPR029058">
    <property type="entry name" value="AB_hydrolase_fold"/>
</dbReference>
<dbReference type="PANTHER" id="PTHR43798:SF29">
    <property type="entry name" value="AB HYDROLASE-1 DOMAIN-CONTAINING PROTEIN"/>
    <property type="match status" value="1"/>
</dbReference>
<dbReference type="Gene3D" id="3.40.50.1820">
    <property type="entry name" value="alpha/beta hydrolase"/>
    <property type="match status" value="1"/>
</dbReference>
<evidence type="ECO:0000313" key="3">
    <source>
        <dbReference type="Proteomes" id="UP001459204"/>
    </source>
</evidence>
<dbReference type="RefSeq" id="WP_341726949.1">
    <property type="nucleotide sequence ID" value="NZ_JBBWWT010000008.1"/>
</dbReference>
<feature type="domain" description="AB hydrolase-1" evidence="1">
    <location>
        <begin position="44"/>
        <end position="219"/>
    </location>
</feature>
<proteinExistence type="predicted"/>
<dbReference type="InterPro" id="IPR000073">
    <property type="entry name" value="AB_hydrolase_1"/>
</dbReference>
<dbReference type="PRINTS" id="PR00111">
    <property type="entry name" value="ABHYDROLASE"/>
</dbReference>
<evidence type="ECO:0000313" key="2">
    <source>
        <dbReference type="EMBL" id="MEL1265777.1"/>
    </source>
</evidence>
<accession>A0ABU9J3F2</accession>
<dbReference type="SUPFAM" id="SSF53474">
    <property type="entry name" value="alpha/beta-Hydrolases"/>
    <property type="match status" value="1"/>
</dbReference>
<protein>
    <submittedName>
        <fullName evidence="2">Alpha/beta hydrolase</fullName>
    </submittedName>
</protein>
<dbReference type="PANTHER" id="PTHR43798">
    <property type="entry name" value="MONOACYLGLYCEROL LIPASE"/>
    <property type="match status" value="1"/>
</dbReference>